<evidence type="ECO:0000313" key="1">
    <source>
        <dbReference type="EMBL" id="EFH83045.1"/>
    </source>
</evidence>
<keyword evidence="2" id="KW-1185">Reference proteome</keyword>
<dbReference type="InParanoid" id="D6U3Q5"/>
<reference evidence="1 2" key="1">
    <citation type="journal article" date="2011" name="Stand. Genomic Sci.">
        <title>Non-contiguous finished genome sequence and contextual data of the filamentous soil bacterium Ktedonobacter racemifer type strain (SOSP1-21).</title>
        <authorList>
            <person name="Chang Y.J."/>
            <person name="Land M."/>
            <person name="Hauser L."/>
            <person name="Chertkov O."/>
            <person name="Del Rio T.G."/>
            <person name="Nolan M."/>
            <person name="Copeland A."/>
            <person name="Tice H."/>
            <person name="Cheng J.F."/>
            <person name="Lucas S."/>
            <person name="Han C."/>
            <person name="Goodwin L."/>
            <person name="Pitluck S."/>
            <person name="Ivanova N."/>
            <person name="Ovchinikova G."/>
            <person name="Pati A."/>
            <person name="Chen A."/>
            <person name="Palaniappan K."/>
            <person name="Mavromatis K."/>
            <person name="Liolios K."/>
            <person name="Brettin T."/>
            <person name="Fiebig A."/>
            <person name="Rohde M."/>
            <person name="Abt B."/>
            <person name="Goker M."/>
            <person name="Detter J.C."/>
            <person name="Woyke T."/>
            <person name="Bristow J."/>
            <person name="Eisen J.A."/>
            <person name="Markowitz V."/>
            <person name="Hugenholtz P."/>
            <person name="Kyrpides N.C."/>
            <person name="Klenk H.P."/>
            <person name="Lapidus A."/>
        </authorList>
    </citation>
    <scope>NUCLEOTIDE SEQUENCE [LARGE SCALE GENOMIC DNA]</scope>
    <source>
        <strain evidence="2">DSM 44963</strain>
    </source>
</reference>
<dbReference type="EMBL" id="ADVG01000004">
    <property type="protein sequence ID" value="EFH83045.1"/>
    <property type="molecule type" value="Genomic_DNA"/>
</dbReference>
<comment type="caution">
    <text evidence="1">The sequence shown here is derived from an EMBL/GenBank/DDBJ whole genome shotgun (WGS) entry which is preliminary data.</text>
</comment>
<proteinExistence type="predicted"/>
<dbReference type="Proteomes" id="UP000004508">
    <property type="component" value="Unassembled WGS sequence"/>
</dbReference>
<name>D6U3Q5_KTERA</name>
<organism evidence="1 2">
    <name type="scientific">Ktedonobacter racemifer DSM 44963</name>
    <dbReference type="NCBI Taxonomy" id="485913"/>
    <lineage>
        <taxon>Bacteria</taxon>
        <taxon>Bacillati</taxon>
        <taxon>Chloroflexota</taxon>
        <taxon>Ktedonobacteria</taxon>
        <taxon>Ktedonobacterales</taxon>
        <taxon>Ktedonobacteraceae</taxon>
        <taxon>Ktedonobacter</taxon>
    </lineage>
</organism>
<accession>D6U3Q5</accession>
<protein>
    <submittedName>
        <fullName evidence="1">Uncharacterized protein</fullName>
    </submittedName>
</protein>
<gene>
    <name evidence="1" type="ORF">Krac_3957</name>
</gene>
<evidence type="ECO:0000313" key="2">
    <source>
        <dbReference type="Proteomes" id="UP000004508"/>
    </source>
</evidence>
<dbReference type="AlphaFoldDB" id="D6U3Q5"/>
<sequence length="84" mass="9488">MMKGGHRWPATLCWLVPPDGDCYDECVPMQVWWVSVRREGMRIWSAVSLSLMSAVVAWSVERALLTSVEKTKVGSQRGHNIGKE</sequence>